<dbReference type="EMBL" id="KN837352">
    <property type="protein sequence ID" value="KIJ26933.1"/>
    <property type="molecule type" value="Genomic_DNA"/>
</dbReference>
<organism evidence="2 4">
    <name type="scientific">Sphaerobolus stellatus (strain SS14)</name>
    <dbReference type="NCBI Taxonomy" id="990650"/>
    <lineage>
        <taxon>Eukaryota</taxon>
        <taxon>Fungi</taxon>
        <taxon>Dikarya</taxon>
        <taxon>Basidiomycota</taxon>
        <taxon>Agaricomycotina</taxon>
        <taxon>Agaricomycetes</taxon>
        <taxon>Phallomycetidae</taxon>
        <taxon>Geastrales</taxon>
        <taxon>Sphaerobolaceae</taxon>
        <taxon>Sphaerobolus</taxon>
    </lineage>
</organism>
<keyword evidence="4" id="KW-1185">Reference proteome</keyword>
<dbReference type="EMBL" id="KN837344">
    <property type="protein sequence ID" value="KIJ27187.1"/>
    <property type="molecule type" value="Genomic_DNA"/>
</dbReference>
<evidence type="ECO:0000313" key="3">
    <source>
        <dbReference type="EMBL" id="KIJ27187.1"/>
    </source>
</evidence>
<protein>
    <submittedName>
        <fullName evidence="2">Uncharacterized protein</fullName>
    </submittedName>
</protein>
<dbReference type="AlphaFoldDB" id="A0A0C9TCQ0"/>
<dbReference type="HOGENOM" id="CLU_2528917_0_0_1"/>
<proteinExistence type="predicted"/>
<evidence type="ECO:0000256" key="1">
    <source>
        <dbReference type="SAM" id="MobiDB-lite"/>
    </source>
</evidence>
<feature type="compositionally biased region" description="Basic and acidic residues" evidence="1">
    <location>
        <begin position="8"/>
        <end position="18"/>
    </location>
</feature>
<accession>A0A0C9TCQ0</accession>
<feature type="region of interest" description="Disordered" evidence="1">
    <location>
        <begin position="1"/>
        <end position="26"/>
    </location>
</feature>
<dbReference type="Proteomes" id="UP000054279">
    <property type="component" value="Unassembled WGS sequence"/>
</dbReference>
<evidence type="ECO:0000313" key="2">
    <source>
        <dbReference type="EMBL" id="KIJ26933.1"/>
    </source>
</evidence>
<reference evidence="2 4" key="1">
    <citation type="submission" date="2014-06" db="EMBL/GenBank/DDBJ databases">
        <title>Evolutionary Origins and Diversification of the Mycorrhizal Mutualists.</title>
        <authorList>
            <consortium name="DOE Joint Genome Institute"/>
            <consortium name="Mycorrhizal Genomics Consortium"/>
            <person name="Kohler A."/>
            <person name="Kuo A."/>
            <person name="Nagy L.G."/>
            <person name="Floudas D."/>
            <person name="Copeland A."/>
            <person name="Barry K.W."/>
            <person name="Cichocki N."/>
            <person name="Veneault-Fourrey C."/>
            <person name="LaButti K."/>
            <person name="Lindquist E.A."/>
            <person name="Lipzen A."/>
            <person name="Lundell T."/>
            <person name="Morin E."/>
            <person name="Murat C."/>
            <person name="Riley R."/>
            <person name="Ohm R."/>
            <person name="Sun H."/>
            <person name="Tunlid A."/>
            <person name="Henrissat B."/>
            <person name="Grigoriev I.V."/>
            <person name="Hibbett D.S."/>
            <person name="Martin F."/>
        </authorList>
    </citation>
    <scope>NUCLEOTIDE SEQUENCE [LARGE SCALE GENOMIC DNA]</scope>
    <source>
        <strain evidence="2 4">SS14</strain>
    </source>
</reference>
<evidence type="ECO:0000313" key="4">
    <source>
        <dbReference type="Proteomes" id="UP000054279"/>
    </source>
</evidence>
<name>A0A0C9TCQ0_SPHS4</name>
<sequence length="84" mass="9977">MSSPRICSKRESSHRRPESQMGSTIKGTSNIMAQWHGAGPFDINRIKGRKERTQDAPVAYLLQVYRKDRRRPYWQEVRLQRVYE</sequence>
<gene>
    <name evidence="3" type="ORF">M422DRAFT_37918</name>
    <name evidence="2" type="ORF">M422DRAFT_38059</name>
</gene>